<feature type="domain" description="N-acetyltransferase" evidence="1">
    <location>
        <begin position="16"/>
        <end position="183"/>
    </location>
</feature>
<dbReference type="InterPro" id="IPR016181">
    <property type="entry name" value="Acyl_CoA_acyltransferase"/>
</dbReference>
<dbReference type="SUPFAM" id="SSF55729">
    <property type="entry name" value="Acyl-CoA N-acyltransferases (Nat)"/>
    <property type="match status" value="1"/>
</dbReference>
<dbReference type="RefSeq" id="WP_183604012.1">
    <property type="nucleotide sequence ID" value="NZ_JACHXK010000024.1"/>
</dbReference>
<keyword evidence="2" id="KW-0808">Transferase</keyword>
<proteinExistence type="predicted"/>
<evidence type="ECO:0000259" key="1">
    <source>
        <dbReference type="PROSITE" id="PS51186"/>
    </source>
</evidence>
<evidence type="ECO:0000313" key="3">
    <source>
        <dbReference type="Proteomes" id="UP000570361"/>
    </source>
</evidence>
<dbReference type="Proteomes" id="UP000570361">
    <property type="component" value="Unassembled WGS sequence"/>
</dbReference>
<protein>
    <submittedName>
        <fullName evidence="2">GNAT superfamily N-acetyltransferase</fullName>
    </submittedName>
</protein>
<dbReference type="Gene3D" id="3.40.630.30">
    <property type="match status" value="1"/>
</dbReference>
<comment type="caution">
    <text evidence="2">The sequence shown here is derived from an EMBL/GenBank/DDBJ whole genome shotgun (WGS) entry which is preliminary data.</text>
</comment>
<reference evidence="2 3" key="1">
    <citation type="submission" date="2020-08" db="EMBL/GenBank/DDBJ databases">
        <title>Genomic Encyclopedia of Type Strains, Phase III (KMG-III): the genomes of soil and plant-associated and newly described type strains.</title>
        <authorList>
            <person name="Whitman W."/>
        </authorList>
    </citation>
    <scope>NUCLEOTIDE SEQUENCE [LARGE SCALE GENOMIC DNA]</scope>
    <source>
        <strain evidence="2 3">CECT 5862</strain>
    </source>
</reference>
<dbReference type="EMBL" id="JACHXK010000024">
    <property type="protein sequence ID" value="MBB3113944.1"/>
    <property type="molecule type" value="Genomic_DNA"/>
</dbReference>
<dbReference type="PROSITE" id="PS51186">
    <property type="entry name" value="GNAT"/>
    <property type="match status" value="1"/>
</dbReference>
<keyword evidence="3" id="KW-1185">Reference proteome</keyword>
<name>A0A7W5B3W7_9BACL</name>
<gene>
    <name evidence="2" type="ORF">FHS18_006060</name>
</gene>
<dbReference type="InterPro" id="IPR000182">
    <property type="entry name" value="GNAT_dom"/>
</dbReference>
<dbReference type="GO" id="GO:0016747">
    <property type="term" value="F:acyltransferase activity, transferring groups other than amino-acyl groups"/>
    <property type="evidence" value="ECO:0007669"/>
    <property type="project" value="InterPro"/>
</dbReference>
<dbReference type="CDD" id="cd04301">
    <property type="entry name" value="NAT_SF"/>
    <property type="match status" value="1"/>
</dbReference>
<organism evidence="2 3">
    <name type="scientific">Paenibacillus phyllosphaerae</name>
    <dbReference type="NCBI Taxonomy" id="274593"/>
    <lineage>
        <taxon>Bacteria</taxon>
        <taxon>Bacillati</taxon>
        <taxon>Bacillota</taxon>
        <taxon>Bacilli</taxon>
        <taxon>Bacillales</taxon>
        <taxon>Paenibacillaceae</taxon>
        <taxon>Paenibacillus</taxon>
    </lineage>
</organism>
<sequence length="190" mass="21571">MIEKQRRDRVKRVEELHIRRLGAVDVPFVLALMEEVIARLPSQALFAMDDEAYLLAHVEERGEIFGAYRDGALVAYSVLAYPGKCAGNLGPEFGVLEHELDDVAVLDATIVHESARGLGLQRRFHELREQRARERGCHYLYATVHPDNVASVRNLEAEGLTLQFTRPMYGDKLRHCYAKQLDPNMKKSAI</sequence>
<evidence type="ECO:0000313" key="2">
    <source>
        <dbReference type="EMBL" id="MBB3113944.1"/>
    </source>
</evidence>
<dbReference type="AlphaFoldDB" id="A0A7W5B3W7"/>
<dbReference type="Pfam" id="PF00583">
    <property type="entry name" value="Acetyltransf_1"/>
    <property type="match status" value="1"/>
</dbReference>
<accession>A0A7W5B3W7</accession>